<evidence type="ECO:0000313" key="2">
    <source>
        <dbReference type="Proteomes" id="UP001165740"/>
    </source>
</evidence>
<dbReference type="OrthoDB" id="6153286at2759"/>
<dbReference type="Pfam" id="PF00059">
    <property type="entry name" value="Lectin_C"/>
    <property type="match status" value="1"/>
</dbReference>
<dbReference type="Gene3D" id="3.10.100.10">
    <property type="entry name" value="Mannose-Binding Protein A, subunit A"/>
    <property type="match status" value="1"/>
</dbReference>
<dbReference type="AlphaFoldDB" id="A0A9W3BMR7"/>
<gene>
    <name evidence="3" type="primary">LOC106069478</name>
</gene>
<evidence type="ECO:0000259" key="1">
    <source>
        <dbReference type="PROSITE" id="PS50041"/>
    </source>
</evidence>
<dbReference type="InterPro" id="IPR050801">
    <property type="entry name" value="Ca-Dep_Lectins_ImmuneDev"/>
</dbReference>
<keyword evidence="2" id="KW-1185">Reference proteome</keyword>
<dbReference type="SUPFAM" id="SSF56436">
    <property type="entry name" value="C-type lectin-like"/>
    <property type="match status" value="1"/>
</dbReference>
<feature type="domain" description="C-type lectin" evidence="1">
    <location>
        <begin position="93"/>
        <end position="210"/>
    </location>
</feature>
<dbReference type="InterPro" id="IPR016186">
    <property type="entry name" value="C-type_lectin-like/link_sf"/>
</dbReference>
<dbReference type="SMART" id="SM00034">
    <property type="entry name" value="CLECT"/>
    <property type="match status" value="1"/>
</dbReference>
<accession>A0A9W3BMR7</accession>
<reference evidence="3" key="1">
    <citation type="submission" date="2025-08" db="UniProtKB">
        <authorList>
            <consortium name="RefSeq"/>
        </authorList>
    </citation>
    <scope>IDENTIFICATION</scope>
</reference>
<dbReference type="InterPro" id="IPR016187">
    <property type="entry name" value="CTDL_fold"/>
</dbReference>
<dbReference type="PANTHER" id="PTHR22801">
    <property type="entry name" value="LITHOSTATHINE"/>
    <property type="match status" value="1"/>
</dbReference>
<evidence type="ECO:0000313" key="3">
    <source>
        <dbReference type="RefSeq" id="XP_055900879.1"/>
    </source>
</evidence>
<dbReference type="GeneID" id="106069478"/>
<protein>
    <submittedName>
        <fullName evidence="3">CD209 antigen-like protein B isoform X1</fullName>
    </submittedName>
</protein>
<dbReference type="InterPro" id="IPR001304">
    <property type="entry name" value="C-type_lectin-like"/>
</dbReference>
<dbReference type="RefSeq" id="XP_055900879.1">
    <property type="nucleotide sequence ID" value="XM_056044904.1"/>
</dbReference>
<dbReference type="PANTHER" id="PTHR22801:SF63">
    <property type="entry name" value="C-TYPE LECTIN DOMAIN-CONTAINING PROTEIN"/>
    <property type="match status" value="1"/>
</dbReference>
<dbReference type="PROSITE" id="PS50041">
    <property type="entry name" value="C_TYPE_LECTIN_2"/>
    <property type="match status" value="1"/>
</dbReference>
<sequence>MLTMSFKAAYYIKRPKQDSGPKTLLKNKNYTENCLILRPPTIQGEDTKCNSSRHSRQVIKERNKRYSTIGIWDVKCHRNEGFVIERQADVKMCLFWGLTRDFKIFSAAKADCEAKGARLGVFKGAEKMTILKRKGASAYRHIWIGLDDIKTEGTFVWHDGTILPPSEYRPLYFAENRPDNVNGADCVHYSRDLMLLDDHPCQYTYNHVCEKLIS</sequence>
<proteinExistence type="predicted"/>
<dbReference type="Proteomes" id="UP001165740">
    <property type="component" value="Chromosome 10"/>
</dbReference>
<organism evidence="2 3">
    <name type="scientific">Biomphalaria glabrata</name>
    <name type="common">Bloodfluke planorb</name>
    <name type="synonym">Freshwater snail</name>
    <dbReference type="NCBI Taxonomy" id="6526"/>
    <lineage>
        <taxon>Eukaryota</taxon>
        <taxon>Metazoa</taxon>
        <taxon>Spiralia</taxon>
        <taxon>Lophotrochozoa</taxon>
        <taxon>Mollusca</taxon>
        <taxon>Gastropoda</taxon>
        <taxon>Heterobranchia</taxon>
        <taxon>Euthyneura</taxon>
        <taxon>Panpulmonata</taxon>
        <taxon>Hygrophila</taxon>
        <taxon>Lymnaeoidea</taxon>
        <taxon>Planorbidae</taxon>
        <taxon>Biomphalaria</taxon>
    </lineage>
</organism>
<name>A0A9W3BMR7_BIOGL</name>